<dbReference type="HOGENOM" id="CLU_3005706_0_0_9"/>
<organism evidence="1 2">
    <name type="scientific">Catonella morbi ATCC 51271</name>
    <dbReference type="NCBI Taxonomy" id="592026"/>
    <lineage>
        <taxon>Bacteria</taxon>
        <taxon>Bacillati</taxon>
        <taxon>Bacillota</taxon>
        <taxon>Clostridia</taxon>
        <taxon>Lachnospirales</taxon>
        <taxon>Lachnospiraceae</taxon>
        <taxon>Catonella</taxon>
    </lineage>
</organism>
<evidence type="ECO:0000313" key="1">
    <source>
        <dbReference type="EMBL" id="ESL04593.1"/>
    </source>
</evidence>
<keyword evidence="2" id="KW-1185">Reference proteome</keyword>
<dbReference type="RefSeq" id="WP_023353211.1">
    <property type="nucleotide sequence ID" value="NZ_KI535366.1"/>
</dbReference>
<comment type="caution">
    <text evidence="1">The sequence shown here is derived from an EMBL/GenBank/DDBJ whole genome shotgun (WGS) entry which is preliminary data.</text>
</comment>
<accession>V2Y6Q9</accession>
<name>V2Y6Q9_9FIRM</name>
<proteinExistence type="predicted"/>
<dbReference type="AlphaFoldDB" id="V2Y6Q9"/>
<reference evidence="1 2" key="1">
    <citation type="submission" date="2013-06" db="EMBL/GenBank/DDBJ databases">
        <authorList>
            <person name="Weinstock G."/>
            <person name="Sodergren E."/>
            <person name="Clifton S."/>
            <person name="Fulton L."/>
            <person name="Fulton B."/>
            <person name="Courtney L."/>
            <person name="Fronick C."/>
            <person name="Harrison M."/>
            <person name="Strong C."/>
            <person name="Farmer C."/>
            <person name="Delahaunty K."/>
            <person name="Markovic C."/>
            <person name="Hall O."/>
            <person name="Minx P."/>
            <person name="Tomlinson C."/>
            <person name="Mitreva M."/>
            <person name="Nelson J."/>
            <person name="Hou S."/>
            <person name="Wollam A."/>
            <person name="Pepin K.H."/>
            <person name="Johnson M."/>
            <person name="Bhonagiri V."/>
            <person name="Nash W.E."/>
            <person name="Warren W."/>
            <person name="Chinwalla A."/>
            <person name="Mardis E.R."/>
            <person name="Wilson R.K."/>
        </authorList>
    </citation>
    <scope>NUCLEOTIDE SEQUENCE [LARGE SCALE GENOMIC DNA]</scope>
    <source>
        <strain evidence="1 2">ATCC 51271</strain>
    </source>
</reference>
<dbReference type="STRING" id="592026.GCWU0000282_000307"/>
<gene>
    <name evidence="1" type="ORF">GCWU0000282_000307</name>
</gene>
<evidence type="ECO:0000313" key="2">
    <source>
        <dbReference type="Proteomes" id="UP000018227"/>
    </source>
</evidence>
<dbReference type="Proteomes" id="UP000018227">
    <property type="component" value="Unassembled WGS sequence"/>
</dbReference>
<protein>
    <submittedName>
        <fullName evidence="1">Toxin-antitoxin system, toxin component domain protein</fullName>
    </submittedName>
</protein>
<dbReference type="OrthoDB" id="9813766at2"/>
<sequence length="56" mass="6666">MEADDYELELGVTLSVISIEQDNFNEWNSTLPFYKNIVKEGIPLWKSEQENYQRQL</sequence>
<dbReference type="EMBL" id="ACIL03000003">
    <property type="protein sequence ID" value="ESL04593.1"/>
    <property type="molecule type" value="Genomic_DNA"/>
</dbReference>